<evidence type="ECO:0000256" key="3">
    <source>
        <dbReference type="ARBA" id="ARBA00022525"/>
    </source>
</evidence>
<evidence type="ECO:0000256" key="1">
    <source>
        <dbReference type="ARBA" id="ARBA00004613"/>
    </source>
</evidence>
<gene>
    <name evidence="6" type="ORF">ANANG_G00222680</name>
</gene>
<organism evidence="6 7">
    <name type="scientific">Anguilla anguilla</name>
    <name type="common">European freshwater eel</name>
    <name type="synonym">Muraena anguilla</name>
    <dbReference type="NCBI Taxonomy" id="7936"/>
    <lineage>
        <taxon>Eukaryota</taxon>
        <taxon>Metazoa</taxon>
        <taxon>Chordata</taxon>
        <taxon>Craniata</taxon>
        <taxon>Vertebrata</taxon>
        <taxon>Euteleostomi</taxon>
        <taxon>Actinopterygii</taxon>
        <taxon>Neopterygii</taxon>
        <taxon>Teleostei</taxon>
        <taxon>Anguilliformes</taxon>
        <taxon>Anguillidae</taxon>
        <taxon>Anguilla</taxon>
    </lineage>
</organism>
<evidence type="ECO:0000256" key="2">
    <source>
        <dbReference type="ARBA" id="ARBA00006473"/>
    </source>
</evidence>
<evidence type="ECO:0000313" key="7">
    <source>
        <dbReference type="Proteomes" id="UP001044222"/>
    </source>
</evidence>
<comment type="similarity">
    <text evidence="2">Belongs to the motilin family.</text>
</comment>
<protein>
    <recommendedName>
        <fullName evidence="5">Motilin/ghrelin-associated peptide domain-containing protein</fullName>
    </recommendedName>
</protein>
<comment type="subcellular location">
    <subcellularLocation>
        <location evidence="1">Secreted</location>
    </subcellularLocation>
</comment>
<dbReference type="AlphaFoldDB" id="A0A9D3LWL8"/>
<dbReference type="EMBL" id="JAFIRN010000012">
    <property type="protein sequence ID" value="KAG5838337.1"/>
    <property type="molecule type" value="Genomic_DNA"/>
</dbReference>
<keyword evidence="3" id="KW-0964">Secreted</keyword>
<reference evidence="6" key="1">
    <citation type="submission" date="2021-01" db="EMBL/GenBank/DDBJ databases">
        <title>A chromosome-scale assembly of European eel, Anguilla anguilla.</title>
        <authorList>
            <person name="Henkel C."/>
            <person name="Jong-Raadsen S.A."/>
            <person name="Dufour S."/>
            <person name="Weltzien F.-A."/>
            <person name="Palstra A.P."/>
            <person name="Pelster B."/>
            <person name="Spaink H.P."/>
            <person name="Van Den Thillart G.E."/>
            <person name="Jansen H."/>
            <person name="Zahm M."/>
            <person name="Klopp C."/>
            <person name="Cedric C."/>
            <person name="Louis A."/>
            <person name="Berthelot C."/>
            <person name="Parey E."/>
            <person name="Roest Crollius H."/>
            <person name="Montfort J."/>
            <person name="Robinson-Rechavi M."/>
            <person name="Bucao C."/>
            <person name="Bouchez O."/>
            <person name="Gislard M."/>
            <person name="Lluch J."/>
            <person name="Milhes M."/>
            <person name="Lampietro C."/>
            <person name="Lopez Roques C."/>
            <person name="Donnadieu C."/>
            <person name="Braasch I."/>
            <person name="Desvignes T."/>
            <person name="Postlethwait J."/>
            <person name="Bobe J."/>
            <person name="Guiguen Y."/>
            <person name="Dirks R."/>
        </authorList>
    </citation>
    <scope>NUCLEOTIDE SEQUENCE</scope>
    <source>
        <strain evidence="6">Tag_6206</strain>
        <tissue evidence="6">Liver</tissue>
    </source>
</reference>
<dbReference type="InterPro" id="IPR006737">
    <property type="entry name" value="Motilin_assoc"/>
</dbReference>
<dbReference type="Proteomes" id="UP001044222">
    <property type="component" value="Chromosome 12"/>
</dbReference>
<evidence type="ECO:0000256" key="4">
    <source>
        <dbReference type="ARBA" id="ARBA00022702"/>
    </source>
</evidence>
<name>A0A9D3LWL8_ANGAN</name>
<dbReference type="GO" id="GO:0005179">
    <property type="term" value="F:hormone activity"/>
    <property type="evidence" value="ECO:0007669"/>
    <property type="project" value="UniProtKB-KW"/>
</dbReference>
<keyword evidence="4" id="KW-0372">Hormone</keyword>
<sequence>MRPPLQDEDIRHITFNTPFEIGITMTEELFQQYGEVMQKIMQDLLMDTPAKE</sequence>
<proteinExistence type="inferred from homology"/>
<dbReference type="GO" id="GO:0005576">
    <property type="term" value="C:extracellular region"/>
    <property type="evidence" value="ECO:0007669"/>
    <property type="project" value="UniProtKB-SubCell"/>
</dbReference>
<accession>A0A9D3LWL8</accession>
<dbReference type="Pfam" id="PF04643">
    <property type="entry name" value="Motilin_assoc"/>
    <property type="match status" value="1"/>
</dbReference>
<evidence type="ECO:0000259" key="5">
    <source>
        <dbReference type="Pfam" id="PF04643"/>
    </source>
</evidence>
<feature type="domain" description="Motilin/ghrelin-associated peptide" evidence="5">
    <location>
        <begin position="7"/>
        <end position="48"/>
    </location>
</feature>
<comment type="caution">
    <text evidence="6">The sequence shown here is derived from an EMBL/GenBank/DDBJ whole genome shotgun (WGS) entry which is preliminary data.</text>
</comment>
<keyword evidence="7" id="KW-1185">Reference proteome</keyword>
<evidence type="ECO:0000313" key="6">
    <source>
        <dbReference type="EMBL" id="KAG5838337.1"/>
    </source>
</evidence>